<dbReference type="OrthoDB" id="9795105at2"/>
<dbReference type="AlphaFoldDB" id="A0A1G9SG60"/>
<dbReference type="STRING" id="349095.SAMN05660299_00712"/>
<evidence type="ECO:0008006" key="4">
    <source>
        <dbReference type="Google" id="ProtNLM"/>
    </source>
</evidence>
<feature type="transmembrane region" description="Helical" evidence="1">
    <location>
        <begin position="124"/>
        <end position="145"/>
    </location>
</feature>
<dbReference type="Proteomes" id="UP000199309">
    <property type="component" value="Unassembled WGS sequence"/>
</dbReference>
<feature type="transmembrane region" description="Helical" evidence="1">
    <location>
        <begin position="89"/>
        <end position="112"/>
    </location>
</feature>
<keyword evidence="1" id="KW-0472">Membrane</keyword>
<protein>
    <recommendedName>
        <fullName evidence="4">Permease</fullName>
    </recommendedName>
</protein>
<keyword evidence="1" id="KW-0812">Transmembrane</keyword>
<dbReference type="EMBL" id="FNHQ01000005">
    <property type="protein sequence ID" value="SDM34468.1"/>
    <property type="molecule type" value="Genomic_DNA"/>
</dbReference>
<proteinExistence type="predicted"/>
<dbReference type="InterPro" id="IPR046547">
    <property type="entry name" value="DUF6803"/>
</dbReference>
<dbReference type="Pfam" id="PF20617">
    <property type="entry name" value="DUF6803"/>
    <property type="match status" value="1"/>
</dbReference>
<organism evidence="2 3">
    <name type="scientific">Megasphaera paucivorans</name>
    <dbReference type="NCBI Taxonomy" id="349095"/>
    <lineage>
        <taxon>Bacteria</taxon>
        <taxon>Bacillati</taxon>
        <taxon>Bacillota</taxon>
        <taxon>Negativicutes</taxon>
        <taxon>Veillonellales</taxon>
        <taxon>Veillonellaceae</taxon>
        <taxon>Megasphaera</taxon>
    </lineage>
</organism>
<feature type="transmembrane region" description="Helical" evidence="1">
    <location>
        <begin position="56"/>
        <end position="77"/>
    </location>
</feature>
<feature type="transmembrane region" description="Helical" evidence="1">
    <location>
        <begin position="20"/>
        <end position="44"/>
    </location>
</feature>
<sequence length="175" mass="20338">MIMTHYMELLAMNQPWNLILFMVIPVGMAEALVATEFFTLYWGESKNKYWRLWNKYIGMILGVYFLIVFLYLARIVVPSLTWRGWIDQVAVYAYMLGVVPLFSITLMEWGLLGSGRSEHKRLKIHAVLLIAFLVVSHIAMIFGMVNPTLGGWQEPLPAGYRQMDHSQMNHDRNRP</sequence>
<keyword evidence="1" id="KW-1133">Transmembrane helix</keyword>
<keyword evidence="3" id="KW-1185">Reference proteome</keyword>
<accession>A0A1G9SG60</accession>
<dbReference type="RefSeq" id="WP_091648208.1">
    <property type="nucleotide sequence ID" value="NZ_FNHQ01000005.1"/>
</dbReference>
<evidence type="ECO:0000313" key="3">
    <source>
        <dbReference type="Proteomes" id="UP000199309"/>
    </source>
</evidence>
<evidence type="ECO:0000256" key="1">
    <source>
        <dbReference type="SAM" id="Phobius"/>
    </source>
</evidence>
<evidence type="ECO:0000313" key="2">
    <source>
        <dbReference type="EMBL" id="SDM34468.1"/>
    </source>
</evidence>
<gene>
    <name evidence="2" type="ORF">SAMN05660299_00712</name>
</gene>
<name>A0A1G9SG60_9FIRM</name>
<reference evidence="2 3" key="1">
    <citation type="submission" date="2016-10" db="EMBL/GenBank/DDBJ databases">
        <authorList>
            <person name="de Groot N.N."/>
        </authorList>
    </citation>
    <scope>NUCLEOTIDE SEQUENCE [LARGE SCALE GENOMIC DNA]</scope>
    <source>
        <strain evidence="2 3">DSM 16981</strain>
    </source>
</reference>